<comment type="cofactor">
    <cofactor evidence="1 12">
        <name>FAD</name>
        <dbReference type="ChEBI" id="CHEBI:57692"/>
    </cofactor>
</comment>
<protein>
    <recommendedName>
        <fullName evidence="12">Methylenetetrahydrofolate reductase</fullName>
        <ecNumber evidence="12">1.5.1.54</ecNumber>
    </recommendedName>
</protein>
<evidence type="ECO:0000256" key="11">
    <source>
        <dbReference type="ARBA" id="ARBA00048628"/>
    </source>
</evidence>
<comment type="caution">
    <text evidence="13">The sequence shown here is derived from an EMBL/GenBank/DDBJ whole genome shotgun (WGS) entry which is preliminary data.</text>
</comment>
<evidence type="ECO:0000256" key="4">
    <source>
        <dbReference type="ARBA" id="ARBA00022605"/>
    </source>
</evidence>
<dbReference type="Gene3D" id="3.20.20.220">
    <property type="match status" value="1"/>
</dbReference>
<dbReference type="UniPathway" id="UPA00193"/>
<evidence type="ECO:0000256" key="9">
    <source>
        <dbReference type="ARBA" id="ARBA00023167"/>
    </source>
</evidence>
<dbReference type="EMBL" id="JACHVA010000033">
    <property type="protein sequence ID" value="MBC2600671.1"/>
    <property type="molecule type" value="Genomic_DNA"/>
</dbReference>
<evidence type="ECO:0000313" key="13">
    <source>
        <dbReference type="EMBL" id="MBC2600671.1"/>
    </source>
</evidence>
<dbReference type="EC" id="1.5.1.54" evidence="12"/>
<keyword evidence="6 12" id="KW-0274">FAD</keyword>
<keyword evidence="8" id="KW-0520">NAD</keyword>
<keyword evidence="14" id="KW-1185">Reference proteome</keyword>
<keyword evidence="9" id="KW-0486">Methionine biosynthesis</keyword>
<evidence type="ECO:0000256" key="3">
    <source>
        <dbReference type="ARBA" id="ARBA00006743"/>
    </source>
</evidence>
<name>A0A7X1AVA6_9BACT</name>
<dbReference type="PANTHER" id="PTHR45754">
    <property type="entry name" value="METHYLENETETRAHYDROFOLATE REDUCTASE"/>
    <property type="match status" value="1"/>
</dbReference>
<gene>
    <name evidence="13" type="primary">metF</name>
    <name evidence="13" type="ORF">H5P30_02630</name>
</gene>
<dbReference type="GO" id="GO:0009086">
    <property type="term" value="P:methionine biosynthetic process"/>
    <property type="evidence" value="ECO:0007669"/>
    <property type="project" value="UniProtKB-KW"/>
</dbReference>
<evidence type="ECO:0000256" key="12">
    <source>
        <dbReference type="RuleBase" id="RU003862"/>
    </source>
</evidence>
<dbReference type="GO" id="GO:0071949">
    <property type="term" value="F:FAD binding"/>
    <property type="evidence" value="ECO:0007669"/>
    <property type="project" value="TreeGrafter"/>
</dbReference>
<dbReference type="SUPFAM" id="SSF51730">
    <property type="entry name" value="FAD-linked oxidoreductase"/>
    <property type="match status" value="1"/>
</dbReference>
<dbReference type="PANTHER" id="PTHR45754:SF3">
    <property type="entry name" value="METHYLENETETRAHYDROFOLATE REDUCTASE (NADPH)"/>
    <property type="match status" value="1"/>
</dbReference>
<evidence type="ECO:0000256" key="5">
    <source>
        <dbReference type="ARBA" id="ARBA00022630"/>
    </source>
</evidence>
<evidence type="ECO:0000256" key="6">
    <source>
        <dbReference type="ARBA" id="ARBA00022827"/>
    </source>
</evidence>
<keyword evidence="5 12" id="KW-0285">Flavoprotein</keyword>
<comment type="similarity">
    <text evidence="3 12">Belongs to the methylenetetrahydrofolate reductase family.</text>
</comment>
<dbReference type="Pfam" id="PF02219">
    <property type="entry name" value="MTHFR"/>
    <property type="match status" value="1"/>
</dbReference>
<evidence type="ECO:0000256" key="10">
    <source>
        <dbReference type="ARBA" id="ARBA00034478"/>
    </source>
</evidence>
<evidence type="ECO:0000256" key="7">
    <source>
        <dbReference type="ARBA" id="ARBA00023002"/>
    </source>
</evidence>
<dbReference type="CDD" id="cd00537">
    <property type="entry name" value="MTHFR"/>
    <property type="match status" value="1"/>
</dbReference>
<accession>A0A7X1AVA6</accession>
<dbReference type="InterPro" id="IPR029041">
    <property type="entry name" value="FAD-linked_oxidoreductase-like"/>
</dbReference>
<evidence type="ECO:0000256" key="1">
    <source>
        <dbReference type="ARBA" id="ARBA00001974"/>
    </source>
</evidence>
<dbReference type="Proteomes" id="UP000525652">
    <property type="component" value="Unassembled WGS sequence"/>
</dbReference>
<keyword evidence="7 12" id="KW-0560">Oxidoreductase</keyword>
<evidence type="ECO:0000256" key="8">
    <source>
        <dbReference type="ARBA" id="ARBA00023027"/>
    </source>
</evidence>
<dbReference type="GO" id="GO:0005829">
    <property type="term" value="C:cytosol"/>
    <property type="evidence" value="ECO:0007669"/>
    <property type="project" value="InterPro"/>
</dbReference>
<proteinExistence type="inferred from homology"/>
<evidence type="ECO:0000313" key="14">
    <source>
        <dbReference type="Proteomes" id="UP000525652"/>
    </source>
</evidence>
<comment type="pathway">
    <text evidence="10">Amino-acid biosynthesis; L-methionine biosynthesis via de novo pathway.</text>
</comment>
<organism evidence="13 14">
    <name type="scientific">Puniceicoccus vermicola</name>
    <dbReference type="NCBI Taxonomy" id="388746"/>
    <lineage>
        <taxon>Bacteria</taxon>
        <taxon>Pseudomonadati</taxon>
        <taxon>Verrucomicrobiota</taxon>
        <taxon>Opitutia</taxon>
        <taxon>Puniceicoccales</taxon>
        <taxon>Puniceicoccaceae</taxon>
        <taxon>Puniceicoccus</taxon>
    </lineage>
</organism>
<dbReference type="AlphaFoldDB" id="A0A7X1AVA6"/>
<sequence>MNFFREIWSSGRPVCSVEFFPPKNQETEKQFHLTAERLKAYRPDFVSMTYGAGGSSRDRSIGFGLQLRENFGYEVLPHLTCVGHSRDEMRSILDDFEESGFQGIMALRGDPPQGLTEFKPHPDGLRYASDLVQFIRETHPSFATGVAGYPEKHPESPNADEDLRHLVSKVSAGGDFITTQLFFENQDYFRFVERCRAAGITVPILPGILTAVSWKQVSRFCDMCGSRIPPALASQLEEAAGDSEAEAEVGINWAKNQVIELLQAGAPGFHLYILNRSKPALELMRRLDQELGADFRSIPRDDSSVL</sequence>
<dbReference type="GO" id="GO:0035999">
    <property type="term" value="P:tetrahydrofolate interconversion"/>
    <property type="evidence" value="ECO:0007669"/>
    <property type="project" value="UniProtKB-UniPathway"/>
</dbReference>
<evidence type="ECO:0000256" key="2">
    <source>
        <dbReference type="ARBA" id="ARBA00004777"/>
    </source>
</evidence>
<dbReference type="InterPro" id="IPR004620">
    <property type="entry name" value="MTHF_reductase_bac"/>
</dbReference>
<dbReference type="InterPro" id="IPR003171">
    <property type="entry name" value="Mehydrof_redctse-like"/>
</dbReference>
<reference evidence="13 14" key="1">
    <citation type="submission" date="2020-07" db="EMBL/GenBank/DDBJ databases">
        <authorList>
            <person name="Feng X."/>
        </authorList>
    </citation>
    <scope>NUCLEOTIDE SEQUENCE [LARGE SCALE GENOMIC DNA]</scope>
    <source>
        <strain evidence="13 14">JCM14086</strain>
    </source>
</reference>
<dbReference type="RefSeq" id="WP_185691411.1">
    <property type="nucleotide sequence ID" value="NZ_JACHVA010000033.1"/>
</dbReference>
<dbReference type="NCBIfam" id="TIGR00676">
    <property type="entry name" value="fadh2"/>
    <property type="match status" value="1"/>
</dbReference>
<keyword evidence="4" id="KW-0028">Amino-acid biosynthesis</keyword>
<comment type="pathway">
    <text evidence="2 12">One-carbon metabolism; tetrahydrofolate interconversion.</text>
</comment>
<comment type="catalytic activity">
    <reaction evidence="11">
        <text>(6S)-5-methyl-5,6,7,8-tetrahydrofolate + NAD(+) = (6R)-5,10-methylene-5,6,7,8-tetrahydrofolate + NADH + H(+)</text>
        <dbReference type="Rhea" id="RHEA:19821"/>
        <dbReference type="ChEBI" id="CHEBI:15378"/>
        <dbReference type="ChEBI" id="CHEBI:15636"/>
        <dbReference type="ChEBI" id="CHEBI:18608"/>
        <dbReference type="ChEBI" id="CHEBI:57540"/>
        <dbReference type="ChEBI" id="CHEBI:57945"/>
        <dbReference type="EC" id="1.5.1.54"/>
    </reaction>
    <physiologicalReaction direction="right-to-left" evidence="11">
        <dbReference type="Rhea" id="RHEA:19823"/>
    </physiologicalReaction>
</comment>
<dbReference type="GO" id="GO:0106312">
    <property type="term" value="F:methylenetetrahydrofolate reductase (NADH) activity"/>
    <property type="evidence" value="ECO:0007669"/>
    <property type="project" value="UniProtKB-EC"/>
</dbReference>